<dbReference type="InterPro" id="IPR036388">
    <property type="entry name" value="WH-like_DNA-bd_sf"/>
</dbReference>
<feature type="domain" description="HTH marR-type" evidence="4">
    <location>
        <begin position="28"/>
        <end position="160"/>
    </location>
</feature>
<dbReference type="Proteomes" id="UP000053528">
    <property type="component" value="Unassembled WGS sequence"/>
</dbReference>
<keyword evidence="1" id="KW-0805">Transcription regulation</keyword>
<dbReference type="PANTHER" id="PTHR33164:SF101">
    <property type="entry name" value="TRANSCRIPTIONAL REPRESSOR MPRA"/>
    <property type="match status" value="1"/>
</dbReference>
<reference evidence="5 6" key="1">
    <citation type="submission" date="2014-07" db="EMBL/GenBank/DDBJ databases">
        <authorList>
            <person name="McCorrison J."/>
            <person name="Sanka R."/>
            <person name="Torralba M."/>
            <person name="Gillis M."/>
            <person name="Haft D.H."/>
            <person name="Methe B."/>
            <person name="Sutton G."/>
            <person name="Nelson K.E."/>
        </authorList>
    </citation>
    <scope>NUCLEOTIDE SEQUENCE [LARGE SCALE GENOMIC DNA]</scope>
    <source>
        <strain evidence="5 6">DNF00011</strain>
    </source>
</reference>
<accession>A0A095YC37</accession>
<dbReference type="PANTHER" id="PTHR33164">
    <property type="entry name" value="TRANSCRIPTIONAL REGULATOR, MARR FAMILY"/>
    <property type="match status" value="1"/>
</dbReference>
<keyword evidence="2" id="KW-0238">DNA-binding</keyword>
<dbReference type="SMART" id="SM00347">
    <property type="entry name" value="HTH_MARR"/>
    <property type="match status" value="1"/>
</dbReference>
<dbReference type="InterPro" id="IPR000835">
    <property type="entry name" value="HTH_MarR-typ"/>
</dbReference>
<dbReference type="RefSeq" id="WP_035756461.1">
    <property type="nucleotide sequence ID" value="NZ_JRNH01000022.1"/>
</dbReference>
<dbReference type="InterPro" id="IPR055166">
    <property type="entry name" value="Transc_reg_Sar_Rot_HTH"/>
</dbReference>
<protein>
    <submittedName>
        <fullName evidence="5">MarR family transcriptional regulator</fullName>
    </submittedName>
</protein>
<evidence type="ECO:0000313" key="5">
    <source>
        <dbReference type="EMBL" id="KGF20025.1"/>
    </source>
</evidence>
<dbReference type="SUPFAM" id="SSF46785">
    <property type="entry name" value="Winged helix' DNA-binding domain"/>
    <property type="match status" value="1"/>
</dbReference>
<evidence type="ECO:0000256" key="2">
    <source>
        <dbReference type="ARBA" id="ARBA00023125"/>
    </source>
</evidence>
<dbReference type="Gene3D" id="1.10.10.10">
    <property type="entry name" value="Winged helix-like DNA-binding domain superfamily/Winged helix DNA-binding domain"/>
    <property type="match status" value="1"/>
</dbReference>
<name>A0A095YC37_9MICC</name>
<keyword evidence="3" id="KW-0804">Transcription</keyword>
<evidence type="ECO:0000256" key="1">
    <source>
        <dbReference type="ARBA" id="ARBA00023015"/>
    </source>
</evidence>
<dbReference type="AlphaFoldDB" id="A0A095YC37"/>
<dbReference type="Pfam" id="PF22381">
    <property type="entry name" value="Staph_reg_Sar_Rot"/>
    <property type="match status" value="1"/>
</dbReference>
<evidence type="ECO:0000313" key="6">
    <source>
        <dbReference type="Proteomes" id="UP000053528"/>
    </source>
</evidence>
<dbReference type="GO" id="GO:0006950">
    <property type="term" value="P:response to stress"/>
    <property type="evidence" value="ECO:0007669"/>
    <property type="project" value="TreeGrafter"/>
</dbReference>
<dbReference type="PRINTS" id="PR00598">
    <property type="entry name" value="HTHMARR"/>
</dbReference>
<sequence length="170" mass="18882">MSAALPQDPIAAAQANWEKAGWGEVAEPVATVTSIVRANQILTGRAEALLRPFDLTFARYEMLMVLRFARRPMAMSKASRVLQVHPTSVTAASERLERDGLITKTPSQDDARTVLLAITEAGRELSEETTQILNRELFAQTGFTQREIATLNRILRKFRQKNGDFAEPLG</sequence>
<dbReference type="InterPro" id="IPR039422">
    <property type="entry name" value="MarR/SlyA-like"/>
</dbReference>
<comment type="caution">
    <text evidence="5">The sequence shown here is derived from an EMBL/GenBank/DDBJ whole genome shotgun (WGS) entry which is preliminary data.</text>
</comment>
<dbReference type="EMBL" id="JRNH01000022">
    <property type="protein sequence ID" value="KGF20025.1"/>
    <property type="molecule type" value="Genomic_DNA"/>
</dbReference>
<dbReference type="InterPro" id="IPR036390">
    <property type="entry name" value="WH_DNA-bd_sf"/>
</dbReference>
<proteinExistence type="predicted"/>
<dbReference type="PROSITE" id="PS50995">
    <property type="entry name" value="HTH_MARR_2"/>
    <property type="match status" value="1"/>
</dbReference>
<evidence type="ECO:0000259" key="4">
    <source>
        <dbReference type="PROSITE" id="PS50995"/>
    </source>
</evidence>
<dbReference type="GO" id="GO:0003677">
    <property type="term" value="F:DNA binding"/>
    <property type="evidence" value="ECO:0007669"/>
    <property type="project" value="UniProtKB-KW"/>
</dbReference>
<organism evidence="5 6">
    <name type="scientific">Pseudoglutamicibacter albus DNF00011</name>
    <dbReference type="NCBI Taxonomy" id="1401063"/>
    <lineage>
        <taxon>Bacteria</taxon>
        <taxon>Bacillati</taxon>
        <taxon>Actinomycetota</taxon>
        <taxon>Actinomycetes</taxon>
        <taxon>Micrococcales</taxon>
        <taxon>Micrococcaceae</taxon>
        <taxon>Pseudoglutamicibacter</taxon>
    </lineage>
</organism>
<gene>
    <name evidence="5" type="ORF">HMPREF2128_06970</name>
</gene>
<dbReference type="GO" id="GO:0003700">
    <property type="term" value="F:DNA-binding transcription factor activity"/>
    <property type="evidence" value="ECO:0007669"/>
    <property type="project" value="InterPro"/>
</dbReference>
<evidence type="ECO:0000256" key="3">
    <source>
        <dbReference type="ARBA" id="ARBA00023163"/>
    </source>
</evidence>